<dbReference type="InterPro" id="IPR036390">
    <property type="entry name" value="WH_DNA-bd_sf"/>
</dbReference>
<dbReference type="RefSeq" id="WP_344808814.1">
    <property type="nucleotide sequence ID" value="NZ_BAABAB010000044.1"/>
</dbReference>
<dbReference type="InterPro" id="IPR000835">
    <property type="entry name" value="HTH_MarR-typ"/>
</dbReference>
<comment type="caution">
    <text evidence="4">The sequence shown here is derived from an EMBL/GenBank/DDBJ whole genome shotgun (WGS) entry which is preliminary data.</text>
</comment>
<dbReference type="EMBL" id="BAABAB010000044">
    <property type="protein sequence ID" value="GAA3637464.1"/>
    <property type="molecule type" value="Genomic_DNA"/>
</dbReference>
<reference evidence="5" key="1">
    <citation type="journal article" date="2019" name="Int. J. Syst. Evol. Microbiol.">
        <title>The Global Catalogue of Microorganisms (GCM) 10K type strain sequencing project: providing services to taxonomists for standard genome sequencing and annotation.</title>
        <authorList>
            <consortium name="The Broad Institute Genomics Platform"/>
            <consortium name="The Broad Institute Genome Sequencing Center for Infectious Disease"/>
            <person name="Wu L."/>
            <person name="Ma J."/>
        </authorList>
    </citation>
    <scope>NUCLEOTIDE SEQUENCE [LARGE SCALE GENOMIC DNA]</scope>
    <source>
        <strain evidence="5">JCM 16929</strain>
    </source>
</reference>
<evidence type="ECO:0000313" key="5">
    <source>
        <dbReference type="Proteomes" id="UP001501490"/>
    </source>
</evidence>
<dbReference type="PRINTS" id="PR00598">
    <property type="entry name" value="HTHMARR"/>
</dbReference>
<keyword evidence="2" id="KW-0804">Transcription</keyword>
<name>A0ABP7APH0_9ACTN</name>
<evidence type="ECO:0000256" key="2">
    <source>
        <dbReference type="ARBA" id="ARBA00023163"/>
    </source>
</evidence>
<dbReference type="Gene3D" id="1.10.10.10">
    <property type="entry name" value="Winged helix-like DNA-binding domain superfamily/Winged helix DNA-binding domain"/>
    <property type="match status" value="1"/>
</dbReference>
<dbReference type="SMART" id="SM00347">
    <property type="entry name" value="HTH_MARR"/>
    <property type="match status" value="1"/>
</dbReference>
<organism evidence="4 5">
    <name type="scientific">Microlunatus ginsengisoli</name>
    <dbReference type="NCBI Taxonomy" id="363863"/>
    <lineage>
        <taxon>Bacteria</taxon>
        <taxon>Bacillati</taxon>
        <taxon>Actinomycetota</taxon>
        <taxon>Actinomycetes</taxon>
        <taxon>Propionibacteriales</taxon>
        <taxon>Propionibacteriaceae</taxon>
        <taxon>Microlunatus</taxon>
    </lineage>
</organism>
<evidence type="ECO:0000313" key="4">
    <source>
        <dbReference type="EMBL" id="GAA3637464.1"/>
    </source>
</evidence>
<dbReference type="PROSITE" id="PS50995">
    <property type="entry name" value="HTH_MARR_2"/>
    <property type="match status" value="1"/>
</dbReference>
<dbReference type="PANTHER" id="PTHR33164:SF56">
    <property type="entry name" value="HTH-TYPE TRANSCRIPTIONAL REGULATOR MHQR"/>
    <property type="match status" value="1"/>
</dbReference>
<sequence length="149" mass="16744">MDESRGQPTVSELLGRVAVRLRQTMEIGTETDFGGLTPHQARIVGYIEANEDRGIIQRDVAEITGTRPASVSSLLQGLERDGWLERRTDPSDSRRKTLHVTDKARALVKGFEQRTWGAIESRIDCFTDEERRTLIALLSRLDRHLAASS</sequence>
<dbReference type="Proteomes" id="UP001501490">
    <property type="component" value="Unassembled WGS sequence"/>
</dbReference>
<accession>A0ABP7APH0</accession>
<dbReference type="InterPro" id="IPR039422">
    <property type="entry name" value="MarR/SlyA-like"/>
</dbReference>
<evidence type="ECO:0000256" key="1">
    <source>
        <dbReference type="ARBA" id="ARBA00023015"/>
    </source>
</evidence>
<dbReference type="SUPFAM" id="SSF46785">
    <property type="entry name" value="Winged helix' DNA-binding domain"/>
    <property type="match status" value="1"/>
</dbReference>
<proteinExistence type="predicted"/>
<dbReference type="InterPro" id="IPR036388">
    <property type="entry name" value="WH-like_DNA-bd_sf"/>
</dbReference>
<gene>
    <name evidence="4" type="ORF">GCM10022236_45000</name>
</gene>
<dbReference type="Pfam" id="PF12802">
    <property type="entry name" value="MarR_2"/>
    <property type="match status" value="1"/>
</dbReference>
<evidence type="ECO:0000259" key="3">
    <source>
        <dbReference type="PROSITE" id="PS50995"/>
    </source>
</evidence>
<feature type="domain" description="HTH marR-type" evidence="3">
    <location>
        <begin position="7"/>
        <end position="143"/>
    </location>
</feature>
<protein>
    <submittedName>
        <fullName evidence="4">MarR family transcriptional regulator</fullName>
    </submittedName>
</protein>
<dbReference type="PANTHER" id="PTHR33164">
    <property type="entry name" value="TRANSCRIPTIONAL REGULATOR, MARR FAMILY"/>
    <property type="match status" value="1"/>
</dbReference>
<keyword evidence="1" id="KW-0805">Transcription regulation</keyword>
<keyword evidence="5" id="KW-1185">Reference proteome</keyword>